<reference evidence="15" key="1">
    <citation type="submission" date="2020-06" db="EMBL/GenBank/DDBJ databases">
        <authorList>
            <person name="Ji K."/>
            <person name="Li J."/>
        </authorList>
    </citation>
    <scope>NUCLEOTIDE SEQUENCE</scope>
    <source>
        <strain evidence="15">JKM2019</strain>
        <tissue evidence="15">Whole body</tissue>
    </source>
</reference>
<evidence type="ECO:0000256" key="5">
    <source>
        <dbReference type="ARBA" id="ARBA00022989"/>
    </source>
</evidence>
<feature type="domain" description="KASH" evidence="14">
    <location>
        <begin position="3348"/>
        <end position="3405"/>
    </location>
</feature>
<comment type="caution">
    <text evidence="15">The sequence shown here is derived from an EMBL/GenBank/DDBJ whole genome shotgun (WGS) entry which is preliminary data.</text>
</comment>
<evidence type="ECO:0000256" key="6">
    <source>
        <dbReference type="ARBA" id="ARBA00023054"/>
    </source>
</evidence>
<dbReference type="EMBL" id="SDOV01000001">
    <property type="protein sequence ID" value="KAH7645821.1"/>
    <property type="molecule type" value="Genomic_DNA"/>
</dbReference>
<feature type="compositionally biased region" description="Basic residues" evidence="11">
    <location>
        <begin position="1973"/>
        <end position="1987"/>
    </location>
</feature>
<name>A0A9D4P6X0_DERFA</name>
<evidence type="ECO:0000256" key="8">
    <source>
        <dbReference type="ARBA" id="ARBA00023203"/>
    </source>
</evidence>
<feature type="topological domain" description="Cytoplasmic" evidence="10">
    <location>
        <begin position="1"/>
        <end position="3356"/>
    </location>
</feature>
<feature type="domain" description="Calponin-homology (CH)" evidence="13">
    <location>
        <begin position="29"/>
        <end position="133"/>
    </location>
</feature>
<feature type="compositionally biased region" description="Polar residues" evidence="11">
    <location>
        <begin position="2594"/>
        <end position="2603"/>
    </location>
</feature>
<sequence>MSFSGDNFYCDNARYERSKIGKLRNEREEVQAKTYKNWINSILIQGRTGIDNIYTDLANGEKLIILLRLLTGENVGTINKSSSLLHKIANVSQGLRFIKSKYVYLESIGPDDIVNGNKTLTLGLIWTLILRFQLSKHLDFEQYDLKSIKESLLLWCRNRVKHLEFVEIVDFQQSWQNGWAFIALVHSFRPESLDIDGLRRRENRELLAIAFDTAYQQLLIPKILDIDDVINEPDENSILTYVSFFYNLHSRTKNSETNVKRIQYLLTHISDVDNMQDSYINLCRALLEWITSKSTLFETDVPVNQAQDAMLEFNNYFFNERCEKLKCRNDCETLYFEIISMQKETGIKTFKPSNGLKVKDLEKSWLNLEVIETKRLSKLKNLINQQRKICQQAELFDTKSQKFENYIVSKLELLNMIFMIEKPVSLQDLEQHLQQSEAICLDVHDNNMKFDSLISLANELIEQHYGDSQFYSQYLSHIDGKLKRLHELASTNLTTIELTRHLFTDLTCIENILNESHDLYGQINSIGISNESIDSIQKILLNLEKLKYLEIYLIVLEKDYLESQRQFDSIRLDDKYKYCFIIFDIDIYMKKLTDSKSNIVLCRDSIERLKKISEYQIHLNEFITSVECLYQFLNEKHTLTKTDPNDCFNCSTIHFIQRRNNIIKLEIKVMERELYSTCKNGYLLMNSKEHNDTIDELIKAKIEKVKNDFKNFIFTINERTLLIHDCITLYNLIDELRQHEELIKNLNNNFYESILEKIDLYQNDSLYLSEIFDKLGQLSIRMEKYHSDDGQDNCSKFILYLKNYQLDLNNFRPSHIYLIIEINLPDIHLDKFRTIHLNLFELIRDRIDHIKQLISVTRSDFDVRKLKQMLNVKCDDDDKIQNDEITSIQNMPTVAEIDLIFQLFFEQHQHSPVELEDSLYQRNHFVISDFRNMKVLSTMIKRTMNLLKSARDIVDLCQLNRSIPEEPVFDEMTEIIPIIDNERQMSDEDFSETIKLITTVDAENVSMMTAEDDEKISIVETETEEQKRMALIMKKRIFIHKLKNDIVFIHQYFINSNHQCQDLKFKLNFLRKIVGNNVKRIEIYIIEHPDDNSTEIIQTLSNELQKCDQEIDKFQKLSTFKDLLDDFYLNVNNHFDNLKCIQIINYNDLNEKIVRNDMRTIESIEISYIYYKDLFDEFRQDNICHLDGELDKYIVDLTFILEKFGLTIQTTKELLEKRWKYLQEKKKQTRIESFMKRLYKKENKNPNTSLEKISATKVEQSVESIPNEPEYEAYFGNENDFTDSSKLENLIREIEIILFDINCGINMHRYKSEQIHAIYNEAIQLTDDQTLLNKLNFYKKKMDMIIKKRNYRLELEDFQIASEYFLKCCKQDIQTVDEFTQKITRLPINADHKHLINAKMLGLKFNLRHYKSLIVMIQQNHGNKLESKINNLNDISNIDEEYNLIQSNVEYITIIIEEYNDIDLETLKELQTKTVETIEQIDCFKNNKLIKENSFEQELNDLDNSINRIAIIIRYKILKHELVKKLKQFENRKSIEDEEFQTFVNEIRSQQEIMDKTLASFDFTLNHGEMFDQIMTNLEVLMKKLDSFSYIIEIDSHRKLLESTDVIIEPKNIRPSSKIIKRIINKKPKKITEIKTFTLQKSEHQPSFDFDSISNEDLINNNYTTPVKYFDDITEHLIKSTTTILNENNESSDEDSTKIYEVYIELENEPVKDEKPKARLHDEIVEVYDEFEEESQDSPNDHLVKLVNDNTETSSIHESEEFMETIVVDESNEELSSMENEQPSAIKKLKTKRTNMNQSAEEILEVFIDSTKSSNEFDSINNGKNELDEKIEHFEKTEMPTETIINGIIDDNVKQDVTIINHENISITKVHIRDEITEQTTSGDKIDEIITDPSTSNLKKMKKFKSNNYNNSNNVLSQAPGINFVVSNETIPIDSIDIDEESNSSTNVLMNPPSIQLNNSANKNDRQKQQQSSKRKKKSKKKSKLRKTIQITSEITDPVLESNHLSAADDKKSQHQGDDKPMEMSESKLISKKNLSGIVENSEQNYYRSEKFNLNVSYDDDWLDYLTPKMKTTSNNVYEISLNRKNNNDEKLDVNQTKISIDNEKTKLKNQTVQQTPDQNDDENENVTKIEYLPPTQSLSFDIINENNKLFDNNGSLEETDDIVERCNNIEPEIDEALSKDDLKNSEPINFESTKSISINENNVDIPLSNSLRNILHNNNEIVDDIDNSSEILANTFETTKITGKTSKKKSKKKKSKQGSSSSLNRIEKTYENPSPVTLDSIEQKILSVIDEDIGFDNIPMLQSENFKPSSIQHTTTVDSFIDTENISPSIFKLPSSISDDWLDYLHTADGTANVSNYNNEHINEDTVMKTIQAKIITSNLSDVLVNTDKKTLVFGENIINESKSKNSKKSKKNKKRKFNKWMEYQNPETNDDHSSISDLPDKYDQVEKKDSSIVPIDQSVVSSKQSSSKPDRKDIIDKFNELFSFSNLSSIENRPSANYKPKQIFHSDNDDQMIHEENDQDDERKIFESIIETFDENDPKTDSYENIDSIPILIHSHKNIVSNDDLEDEETNKIIVMDESMLITDDYDHSPLSIDSNESISENQDEDDSALIDLESRIDAITKQIEYIIMQITVLLEDSSFNNQQLKIQQFEDLIQSRINQQSSKSTKSTYCKKEDDETRGVKLDLTDEQPKTVKNMNLKYKNQTEQPSVSLNDWIDYLTPATSIPRPTNDFNELINWNEIENVHCDLETNSKNDVHFDSMSIIYQQETKTNFSYDNNIVQDKVHGDNQNDLKSKEIEMNKFDDNPESIKSTKPFSDDWLDYLTPQVFYVMKSEFQTSILDQQPLESNSGEKFHLPNQQESDESKMDMKKIEESMLKNSNNSEMLLFSEFNHEYADRAIPNIKITTLPITITESNEKDISDPHSILIKSDYSTGDNREKKAVVDQYETKSSMDRSKFIYSNVSKKVVNKFHIPVSSDDWLDYLSIKGTRTQKSDLKMSIIDLQPLENVDKEKLSNSLDISSTKSIKISNTSSKQFDMTTCKETKSSFESFEQNKRLSQNENQNHLHRMNENNDTNDKISGENLNSTITTLQHNITQLMLSEIGKKSATEQKNDIAGKCSQIDSDENLKSQLGPIIDDDDDDDDKREKFGIQVVKNKNLMTNRNRTLPLPTFSISLSHDNEHSFQTGLKVQKPSDSKEPKTKTKQRRNKTEFFTNDGENDKELIDKNPVQSSKSSSSSSSSPSTVNNLNFSTMKTWNNIRNSSSSDNDHKTLSATKQAKIRSKKIRKHCDVKSLKVIDMNVLEAKINGNRYEKIESTQKPIRNPKSSLDTIIDNSDNDGSSTPPSTQIKRFKRIFQYSLPFYFFLLLLLLIFLIIPKDENEFNCLLRNDYTMTLKKIYLHGAPPI</sequence>
<keyword evidence="5 12" id="KW-1133">Transmembrane helix</keyword>
<keyword evidence="3 10" id="KW-0812">Transmembrane</keyword>
<dbReference type="InterPro" id="IPR001589">
    <property type="entry name" value="Actinin_actin-bd_CS"/>
</dbReference>
<dbReference type="InterPro" id="IPR012315">
    <property type="entry name" value="KASH"/>
</dbReference>
<dbReference type="GO" id="GO:0031965">
    <property type="term" value="C:nuclear membrane"/>
    <property type="evidence" value="ECO:0007669"/>
    <property type="project" value="UniProtKB-SubCell"/>
</dbReference>
<proteinExistence type="inferred from homology"/>
<dbReference type="GO" id="GO:0003779">
    <property type="term" value="F:actin binding"/>
    <property type="evidence" value="ECO:0007669"/>
    <property type="project" value="UniProtKB-KW"/>
</dbReference>
<dbReference type="Gene3D" id="1.10.418.10">
    <property type="entry name" value="Calponin-like domain"/>
    <property type="match status" value="2"/>
</dbReference>
<evidence type="ECO:0000256" key="10">
    <source>
        <dbReference type="PROSITE-ProRule" id="PRU00385"/>
    </source>
</evidence>
<feature type="compositionally biased region" description="Basic residues" evidence="11">
    <location>
        <begin position="2246"/>
        <end position="2257"/>
    </location>
</feature>
<feature type="compositionally biased region" description="Polar residues" evidence="11">
    <location>
        <begin position="1946"/>
        <end position="1962"/>
    </location>
</feature>
<evidence type="ECO:0000259" key="13">
    <source>
        <dbReference type="PROSITE" id="PS50021"/>
    </source>
</evidence>
<feature type="region of interest" description="Disordered" evidence="11">
    <location>
        <begin position="3125"/>
        <end position="3144"/>
    </location>
</feature>
<dbReference type="Pfam" id="PF10541">
    <property type="entry name" value="KASH"/>
    <property type="match status" value="1"/>
</dbReference>
<feature type="compositionally biased region" description="Basic and acidic residues" evidence="11">
    <location>
        <begin position="3192"/>
        <end position="3201"/>
    </location>
</feature>
<evidence type="ECO:0000256" key="12">
    <source>
        <dbReference type="SAM" id="Phobius"/>
    </source>
</evidence>
<dbReference type="SMART" id="SM00033">
    <property type="entry name" value="CH"/>
    <property type="match status" value="2"/>
</dbReference>
<keyword evidence="4" id="KW-0677">Repeat</keyword>
<evidence type="ECO:0000313" key="15">
    <source>
        <dbReference type="EMBL" id="KAH7645821.1"/>
    </source>
</evidence>
<feature type="region of interest" description="Disordered" evidence="11">
    <location>
        <begin position="3184"/>
        <end position="3246"/>
    </location>
</feature>
<dbReference type="PANTHER" id="PTHR11915">
    <property type="entry name" value="SPECTRIN/FILAMIN RELATED CYTOSKELETAL PROTEIN"/>
    <property type="match status" value="1"/>
</dbReference>
<keyword evidence="6" id="KW-0175">Coiled coil</keyword>
<feature type="region of interest" description="Disordered" evidence="11">
    <location>
        <begin position="3317"/>
        <end position="3344"/>
    </location>
</feature>
<accession>A0A9D4P6X0</accession>
<dbReference type="Proteomes" id="UP000828236">
    <property type="component" value="Unassembled WGS sequence"/>
</dbReference>
<dbReference type="PROSITE" id="PS50021">
    <property type="entry name" value="CH"/>
    <property type="match status" value="2"/>
</dbReference>
<reference evidence="15" key="2">
    <citation type="journal article" date="2021" name="World Allergy Organ. J.">
        <title>Chromosome-level assembly of Dermatophagoides farinae genome and transcriptome reveals two novel allergens Der f 37 and Der f 39.</title>
        <authorList>
            <person name="Chen J."/>
            <person name="Cai Z."/>
            <person name="Fan D."/>
            <person name="Hu J."/>
            <person name="Hou Y."/>
            <person name="He Y."/>
            <person name="Zhang Z."/>
            <person name="Zhao Z."/>
            <person name="Gao P."/>
            <person name="Hu W."/>
            <person name="Sun J."/>
            <person name="Li J."/>
            <person name="Ji K."/>
        </authorList>
    </citation>
    <scope>NUCLEOTIDE SEQUENCE</scope>
    <source>
        <strain evidence="15">JKM2019</strain>
    </source>
</reference>
<keyword evidence="8" id="KW-0009">Actin-binding</keyword>
<evidence type="ECO:0000256" key="11">
    <source>
        <dbReference type="SAM" id="MobiDB-lite"/>
    </source>
</evidence>
<evidence type="ECO:0000256" key="1">
    <source>
        <dbReference type="ARBA" id="ARBA00004126"/>
    </source>
</evidence>
<feature type="region of interest" description="Disordered" evidence="11">
    <location>
        <begin position="3259"/>
        <end position="3279"/>
    </location>
</feature>
<dbReference type="PROSITE" id="PS00019">
    <property type="entry name" value="ACTININ_1"/>
    <property type="match status" value="1"/>
</dbReference>
<feature type="region of interest" description="Disordered" evidence="11">
    <location>
        <begin position="2589"/>
        <end position="2608"/>
    </location>
</feature>
<comment type="subcellular location">
    <subcellularLocation>
        <location evidence="1">Nucleus membrane</location>
    </subcellularLocation>
</comment>
<dbReference type="SUPFAM" id="SSF47576">
    <property type="entry name" value="Calponin-homology domain, CH-domain"/>
    <property type="match status" value="1"/>
</dbReference>
<evidence type="ECO:0000256" key="2">
    <source>
        <dbReference type="ARBA" id="ARBA00008619"/>
    </source>
</evidence>
<feature type="region of interest" description="Disordered" evidence="11">
    <location>
        <begin position="2448"/>
        <end position="2474"/>
    </location>
</feature>
<dbReference type="PROSITE" id="PS51049">
    <property type="entry name" value="KASH"/>
    <property type="match status" value="1"/>
</dbReference>
<evidence type="ECO:0000256" key="3">
    <source>
        <dbReference type="ARBA" id="ARBA00022692"/>
    </source>
</evidence>
<evidence type="ECO:0000256" key="4">
    <source>
        <dbReference type="ARBA" id="ARBA00022737"/>
    </source>
</evidence>
<gene>
    <name evidence="15" type="ORF">HUG17_1359</name>
</gene>
<dbReference type="SUPFAM" id="SSF46966">
    <property type="entry name" value="Spectrin repeat"/>
    <property type="match status" value="2"/>
</dbReference>
<evidence type="ECO:0000259" key="14">
    <source>
        <dbReference type="PROSITE" id="PS51049"/>
    </source>
</evidence>
<feature type="compositionally biased region" description="Low complexity" evidence="11">
    <location>
        <begin position="3231"/>
        <end position="3243"/>
    </location>
</feature>
<dbReference type="InterPro" id="IPR036872">
    <property type="entry name" value="CH_dom_sf"/>
</dbReference>
<protein>
    <submittedName>
        <fullName evidence="15">Uncharacterized protein</fullName>
    </submittedName>
</protein>
<dbReference type="Pfam" id="PF00307">
    <property type="entry name" value="CH"/>
    <property type="match status" value="2"/>
</dbReference>
<keyword evidence="7 10" id="KW-0472">Membrane</keyword>
<feature type="transmembrane region" description="Helical" evidence="12">
    <location>
        <begin position="3354"/>
        <end position="3375"/>
    </location>
</feature>
<feature type="region of interest" description="Disordered" evidence="11">
    <location>
        <begin position="1942"/>
        <end position="2028"/>
    </location>
</feature>
<feature type="compositionally biased region" description="Low complexity" evidence="11">
    <location>
        <begin position="2459"/>
        <end position="2469"/>
    </location>
</feature>
<dbReference type="Gene3D" id="1.20.58.60">
    <property type="match status" value="2"/>
</dbReference>
<dbReference type="InterPro" id="IPR001715">
    <property type="entry name" value="CH_dom"/>
</dbReference>
<comment type="similarity">
    <text evidence="2">Belongs to the nesprin family.</text>
</comment>
<organism evidence="15">
    <name type="scientific">Dermatophagoides farinae</name>
    <name type="common">American house dust mite</name>
    <dbReference type="NCBI Taxonomy" id="6954"/>
    <lineage>
        <taxon>Eukaryota</taxon>
        <taxon>Metazoa</taxon>
        <taxon>Ecdysozoa</taxon>
        <taxon>Arthropoda</taxon>
        <taxon>Chelicerata</taxon>
        <taxon>Arachnida</taxon>
        <taxon>Acari</taxon>
        <taxon>Acariformes</taxon>
        <taxon>Sarcoptiformes</taxon>
        <taxon>Astigmata</taxon>
        <taxon>Psoroptidia</taxon>
        <taxon>Analgoidea</taxon>
        <taxon>Pyroglyphidae</taxon>
        <taxon>Dermatophagoidinae</taxon>
        <taxon>Dermatophagoides</taxon>
    </lineage>
</organism>
<feature type="domain" description="Calponin-homology (CH)" evidence="13">
    <location>
        <begin position="146"/>
        <end position="250"/>
    </location>
</feature>
<feature type="region of interest" description="Disordered" evidence="11">
    <location>
        <begin position="2846"/>
        <end position="2865"/>
    </location>
</feature>
<evidence type="ECO:0000256" key="9">
    <source>
        <dbReference type="ARBA" id="ARBA00023242"/>
    </source>
</evidence>
<feature type="topological domain" description="Perinuclear space" evidence="10">
    <location>
        <begin position="3378"/>
        <end position="3405"/>
    </location>
</feature>
<keyword evidence="9" id="KW-0539">Nucleus</keyword>
<feature type="region of interest" description="Disordered" evidence="11">
    <location>
        <begin position="2243"/>
        <end position="2272"/>
    </location>
</feature>
<feature type="compositionally biased region" description="Basic and acidic residues" evidence="11">
    <location>
        <begin position="2007"/>
        <end position="2026"/>
    </location>
</feature>
<evidence type="ECO:0000256" key="7">
    <source>
        <dbReference type="ARBA" id="ARBA00023136"/>
    </source>
</evidence>